<accession>A0A8X6IPR9</accession>
<sequence>MSDMIPNIIDPKKVLYKKSGAQSCVGKRNNKLHIYLVTKEFSTNVKNFLVFVKREAFDGTTCKSKECCLGVDRSSQTTATITSTERADPSILFKGFLRENAILDK</sequence>
<organism evidence="1 2">
    <name type="scientific">Trichonephila clavata</name>
    <name type="common">Joro spider</name>
    <name type="synonym">Nephila clavata</name>
    <dbReference type="NCBI Taxonomy" id="2740835"/>
    <lineage>
        <taxon>Eukaryota</taxon>
        <taxon>Metazoa</taxon>
        <taxon>Ecdysozoa</taxon>
        <taxon>Arthropoda</taxon>
        <taxon>Chelicerata</taxon>
        <taxon>Arachnida</taxon>
        <taxon>Araneae</taxon>
        <taxon>Araneomorphae</taxon>
        <taxon>Entelegynae</taxon>
        <taxon>Araneoidea</taxon>
        <taxon>Nephilidae</taxon>
        <taxon>Trichonephila</taxon>
    </lineage>
</organism>
<gene>
    <name evidence="1" type="ORF">TNCT_168381</name>
</gene>
<protein>
    <submittedName>
        <fullName evidence="1">Uncharacterized protein</fullName>
    </submittedName>
</protein>
<reference evidence="1" key="1">
    <citation type="submission" date="2020-07" db="EMBL/GenBank/DDBJ databases">
        <title>Multicomponent nature underlies the extraordinary mechanical properties of spider dragline silk.</title>
        <authorList>
            <person name="Kono N."/>
            <person name="Nakamura H."/>
            <person name="Mori M."/>
            <person name="Yoshida Y."/>
            <person name="Ohtoshi R."/>
            <person name="Malay A.D."/>
            <person name="Moran D.A.P."/>
            <person name="Tomita M."/>
            <person name="Numata K."/>
            <person name="Arakawa K."/>
        </authorList>
    </citation>
    <scope>NUCLEOTIDE SEQUENCE</scope>
</reference>
<dbReference type="Proteomes" id="UP000887116">
    <property type="component" value="Unassembled WGS sequence"/>
</dbReference>
<keyword evidence="2" id="KW-1185">Reference proteome</keyword>
<evidence type="ECO:0000313" key="1">
    <source>
        <dbReference type="EMBL" id="GFR08775.1"/>
    </source>
</evidence>
<evidence type="ECO:0000313" key="2">
    <source>
        <dbReference type="Proteomes" id="UP000887116"/>
    </source>
</evidence>
<dbReference type="EMBL" id="BMAO01026336">
    <property type="protein sequence ID" value="GFR08775.1"/>
    <property type="molecule type" value="Genomic_DNA"/>
</dbReference>
<proteinExistence type="predicted"/>
<dbReference type="AlphaFoldDB" id="A0A8X6IPR9"/>
<name>A0A8X6IPR9_TRICU</name>
<comment type="caution">
    <text evidence="1">The sequence shown here is derived from an EMBL/GenBank/DDBJ whole genome shotgun (WGS) entry which is preliminary data.</text>
</comment>